<evidence type="ECO:0000256" key="1">
    <source>
        <dbReference type="SAM" id="MobiDB-lite"/>
    </source>
</evidence>
<feature type="compositionally biased region" description="Basic residues" evidence="1">
    <location>
        <begin position="82"/>
        <end position="91"/>
    </location>
</feature>
<reference evidence="3" key="1">
    <citation type="submission" date="1993-01" db="EMBL/GenBank/DDBJ databases">
        <authorList>
            <person name="Galli J.L.G."/>
        </authorList>
    </citation>
    <scope>NUCLEOTIDE SEQUENCE</scope>
</reference>
<sequence>MRFLLLFLIVTVLVAIAYTSPVPETAAVAALNPGAVKKGPGGALTGPGGRKIVRRAKLQAGRGKQQLRRGKLQAGKGGPLRKVLRKRKPAA</sequence>
<dbReference type="PIR" id="S32033">
    <property type="entry name" value="S32033"/>
</dbReference>
<evidence type="ECO:0000256" key="2">
    <source>
        <dbReference type="SAM" id="SignalP"/>
    </source>
</evidence>
<keyword evidence="2" id="KW-0732">Signal</keyword>
<feature type="chain" id="PRO_5004166329" evidence="2">
    <location>
        <begin position="20"/>
        <end position="91"/>
    </location>
</feature>
<feature type="region of interest" description="Disordered" evidence="1">
    <location>
        <begin position="58"/>
        <end position="91"/>
    </location>
</feature>
<proteinExistence type="predicted"/>
<feature type="signal peptide" evidence="2">
    <location>
        <begin position="1"/>
        <end position="19"/>
    </location>
</feature>
<accession>Q08767</accession>
<dbReference type="EMBL" id="X70781">
    <property type="protein sequence ID" value="CAA50056.1"/>
    <property type="molecule type" value="Genomic_DNA"/>
</dbReference>
<organism evidence="3">
    <name type="scientific">Chironomus tentans</name>
    <name type="common">Midge</name>
    <name type="synonym">Camptochironomus tentans</name>
    <dbReference type="NCBI Taxonomy" id="7153"/>
    <lineage>
        <taxon>Eukaryota</taxon>
        <taxon>Metazoa</taxon>
        <taxon>Ecdysozoa</taxon>
        <taxon>Arthropoda</taxon>
        <taxon>Hexapoda</taxon>
        <taxon>Insecta</taxon>
        <taxon>Pterygota</taxon>
        <taxon>Neoptera</taxon>
        <taxon>Endopterygota</taxon>
        <taxon>Diptera</taxon>
        <taxon>Nematocera</taxon>
        <taxon>Chironomoidea</taxon>
        <taxon>Chironomidae</taxon>
        <taxon>Chironominae</taxon>
        <taxon>Chironomus</taxon>
    </lineage>
</organism>
<protein>
    <submittedName>
        <fullName evidence="3">Sp12 gene</fullName>
    </submittedName>
</protein>
<dbReference type="AlphaFoldDB" id="Q08767"/>
<evidence type="ECO:0000313" key="3">
    <source>
        <dbReference type="EMBL" id="CAA50056.1"/>
    </source>
</evidence>
<reference evidence="3" key="2">
    <citation type="journal article" date="1994" name="J. Mol. Evol.">
        <title>Structure of the smallest salivary-gland secretory protein gene in Chironomus tentans.</title>
        <authorList>
            <person name="Galli J."/>
            <person name="Wieslander L."/>
        </authorList>
    </citation>
    <scope>NUCLEOTIDE SEQUENCE</scope>
</reference>
<name>Q08767_CHITE</name>